<dbReference type="PANTHER" id="PTHR30337:SF0">
    <property type="entry name" value="NUCLEASE SBCCD SUBUNIT D"/>
    <property type="match status" value="1"/>
</dbReference>
<dbReference type="GO" id="GO:0016787">
    <property type="term" value="F:hydrolase activity"/>
    <property type="evidence" value="ECO:0007669"/>
    <property type="project" value="InterPro"/>
</dbReference>
<dbReference type="RefSeq" id="WP_151139977.1">
    <property type="nucleotide sequence ID" value="NZ_VZUS01000006.1"/>
</dbReference>
<protein>
    <recommendedName>
        <fullName evidence="1">Calcineurin-like phosphoesterase domain-containing protein</fullName>
    </recommendedName>
</protein>
<comment type="caution">
    <text evidence="2">The sequence shown here is derived from an EMBL/GenBank/DDBJ whole genome shotgun (WGS) entry which is preliminary data.</text>
</comment>
<gene>
    <name evidence="2" type="ORF">Hfx1149_17270</name>
</gene>
<dbReference type="EMBL" id="VZUS01000006">
    <property type="protein sequence ID" value="KAB1184813.1"/>
    <property type="molecule type" value="Genomic_DNA"/>
</dbReference>
<dbReference type="Gene3D" id="3.60.21.10">
    <property type="match status" value="1"/>
</dbReference>
<name>A0A643JVT3_9EURY</name>
<dbReference type="SUPFAM" id="SSF56300">
    <property type="entry name" value="Metallo-dependent phosphatases"/>
    <property type="match status" value="1"/>
</dbReference>
<dbReference type="InterPro" id="IPR029052">
    <property type="entry name" value="Metallo-depent_PP-like"/>
</dbReference>
<dbReference type="Pfam" id="PF00149">
    <property type="entry name" value="Metallophos"/>
    <property type="match status" value="1"/>
</dbReference>
<proteinExistence type="predicted"/>
<dbReference type="AlphaFoldDB" id="A0A643JVT3"/>
<dbReference type="InterPro" id="IPR050535">
    <property type="entry name" value="DNA_Repair-Maintenance_Comp"/>
</dbReference>
<sequence>MNCPVAGCDYRGPVASVAGHISGKRDTQHSWSRLGYDGANHFKRVQNSSERDLPRGHVRCPVSKCNYTGEISSVAAHVSGKRDKRHDWNRIGYRGAVDYKNKTGSQTASDDTVVLQMTDSHLGKTNAGSKRYKRTVDCVPGFKRAIEFAVAKDVDAVFHSGDLFHNDRHGISESLSSTCRKQLSYLRSANIPFYYILGNHERKEGTEILKTYERDGLATHLSTTPTKVGKHLDLYGVDFTRQSEWEAALLKGSPSNNQYSILTLHQSVQPYSLSDRAIGTVNDVLRWAREYCGVNFDVLALGHLHKQIEEDTDGCTVVCGGSTAPIGYKKSALSPSVGLFSASSSGLSYQRHHLKSSLK</sequence>
<evidence type="ECO:0000259" key="1">
    <source>
        <dbReference type="Pfam" id="PF00149"/>
    </source>
</evidence>
<feature type="domain" description="Calcineurin-like phosphoesterase" evidence="1">
    <location>
        <begin position="114"/>
        <end position="306"/>
    </location>
</feature>
<reference evidence="2" key="1">
    <citation type="submission" date="2019-09" db="EMBL/GenBank/DDBJ databases">
        <title>Genomic analysis of Haloferax sp. CBA1149.</title>
        <authorList>
            <person name="Roh S.W."/>
        </authorList>
    </citation>
    <scope>NUCLEOTIDE SEQUENCE</scope>
    <source>
        <strain evidence="2">CBA1149</strain>
    </source>
</reference>
<dbReference type="InterPro" id="IPR004843">
    <property type="entry name" value="Calcineurin-like_PHP"/>
</dbReference>
<dbReference type="PANTHER" id="PTHR30337">
    <property type="entry name" value="COMPONENT OF ATP-DEPENDENT DSDNA EXONUCLEASE"/>
    <property type="match status" value="1"/>
</dbReference>
<accession>A0A643JVT3</accession>
<organism evidence="2">
    <name type="scientific">Haloferax sp. CBA1149</name>
    <dbReference type="NCBI Taxonomy" id="2650753"/>
    <lineage>
        <taxon>Archaea</taxon>
        <taxon>Methanobacteriati</taxon>
        <taxon>Methanobacteriota</taxon>
        <taxon>Stenosarchaea group</taxon>
        <taxon>Halobacteria</taxon>
        <taxon>Halobacteriales</taxon>
        <taxon>Haloferacaceae</taxon>
        <taxon>Haloferax</taxon>
    </lineage>
</organism>
<evidence type="ECO:0000313" key="2">
    <source>
        <dbReference type="EMBL" id="KAB1184813.1"/>
    </source>
</evidence>